<dbReference type="SUPFAM" id="SSF56281">
    <property type="entry name" value="Metallo-hydrolase/oxidoreductase"/>
    <property type="match status" value="1"/>
</dbReference>
<proteinExistence type="predicted"/>
<gene>
    <name evidence="4" type="primary">LOC106467140</name>
</gene>
<evidence type="ECO:0000259" key="1">
    <source>
        <dbReference type="Pfam" id="PF00753"/>
    </source>
</evidence>
<dbReference type="PANTHER" id="PTHR23131">
    <property type="entry name" value="ENDORIBONUCLEASE LACTB2"/>
    <property type="match status" value="1"/>
</dbReference>
<sequence length="201" mass="23358">MSKIVRALGNLSIESMFDWQNAEVWYYRTVYLYISTNFDVLFCQYFKILSFRVVHTPGHTEDHLVLMLEEDSTIFSGDCILGEGTTVFEDLYNYMKSLDKILELKPTIIYPGHGPEIPDPCARITEYIHHRNLRETQILNKLKESSEQPLTAMDLVKSIYKDTPEHLHVAAENNVIHHLSKLVKEKKVGKLSFESTEIIFF</sequence>
<evidence type="ECO:0000313" key="4">
    <source>
        <dbReference type="RefSeq" id="XP_022250981.1"/>
    </source>
</evidence>
<dbReference type="Gene3D" id="3.60.15.10">
    <property type="entry name" value="Ribonuclease Z/Hydroxyacylglutathione hydrolase-like"/>
    <property type="match status" value="1"/>
</dbReference>
<organism evidence="3 4">
    <name type="scientific">Limulus polyphemus</name>
    <name type="common">Atlantic horseshoe crab</name>
    <dbReference type="NCBI Taxonomy" id="6850"/>
    <lineage>
        <taxon>Eukaryota</taxon>
        <taxon>Metazoa</taxon>
        <taxon>Ecdysozoa</taxon>
        <taxon>Arthropoda</taxon>
        <taxon>Chelicerata</taxon>
        <taxon>Merostomata</taxon>
        <taxon>Xiphosura</taxon>
        <taxon>Limulidae</taxon>
        <taxon>Limulus</taxon>
    </lineage>
</organism>
<dbReference type="Proteomes" id="UP000694941">
    <property type="component" value="Unplaced"/>
</dbReference>
<evidence type="ECO:0000259" key="2">
    <source>
        <dbReference type="Pfam" id="PF17778"/>
    </source>
</evidence>
<dbReference type="InterPro" id="IPR001279">
    <property type="entry name" value="Metallo-B-lactamas"/>
</dbReference>
<dbReference type="InterPro" id="IPR050662">
    <property type="entry name" value="Sec-metab_biosynth-thioest"/>
</dbReference>
<dbReference type="Gene3D" id="1.10.10.10">
    <property type="entry name" value="Winged helix-like DNA-binding domain superfamily/Winged helix DNA-binding domain"/>
    <property type="match status" value="1"/>
</dbReference>
<dbReference type="InterPro" id="IPR036866">
    <property type="entry name" value="RibonucZ/Hydroxyglut_hydro"/>
</dbReference>
<feature type="domain" description="LACTB2 winged helix" evidence="2">
    <location>
        <begin position="151"/>
        <end position="189"/>
    </location>
</feature>
<dbReference type="RefSeq" id="XP_022250981.1">
    <property type="nucleotide sequence ID" value="XM_022395273.1"/>
</dbReference>
<evidence type="ECO:0000313" key="3">
    <source>
        <dbReference type="Proteomes" id="UP000694941"/>
    </source>
</evidence>
<dbReference type="InterPro" id="IPR041516">
    <property type="entry name" value="LACTB2_WH"/>
</dbReference>
<reference evidence="4" key="1">
    <citation type="submission" date="2025-08" db="UniProtKB">
        <authorList>
            <consortium name="RefSeq"/>
        </authorList>
    </citation>
    <scope>IDENTIFICATION</scope>
    <source>
        <tissue evidence="4">Muscle</tissue>
    </source>
</reference>
<protein>
    <submittedName>
        <fullName evidence="4">Endoribonuclease LACTB2-like</fullName>
    </submittedName>
</protein>
<accession>A0ABM1T525</accession>
<feature type="domain" description="Metallo-beta-lactamase" evidence="1">
    <location>
        <begin position="35"/>
        <end position="113"/>
    </location>
</feature>
<dbReference type="Pfam" id="PF17778">
    <property type="entry name" value="WHD_BLACT"/>
    <property type="match status" value="1"/>
</dbReference>
<dbReference type="InterPro" id="IPR036388">
    <property type="entry name" value="WH-like_DNA-bd_sf"/>
</dbReference>
<dbReference type="PANTHER" id="PTHR23131:SF0">
    <property type="entry name" value="ENDORIBONUCLEASE LACTB2"/>
    <property type="match status" value="1"/>
</dbReference>
<keyword evidence="3" id="KW-1185">Reference proteome</keyword>
<name>A0ABM1T525_LIMPO</name>
<dbReference type="Pfam" id="PF00753">
    <property type="entry name" value="Lactamase_B"/>
    <property type="match status" value="1"/>
</dbReference>
<dbReference type="GeneID" id="106467140"/>